<dbReference type="SMART" id="SM01209">
    <property type="entry name" value="GARS_A"/>
    <property type="match status" value="1"/>
</dbReference>
<dbReference type="InterPro" id="IPR011054">
    <property type="entry name" value="Rudment_hybrid_motif"/>
</dbReference>
<evidence type="ECO:0000256" key="3">
    <source>
        <dbReference type="ARBA" id="ARBA00005174"/>
    </source>
</evidence>
<reference evidence="15" key="1">
    <citation type="submission" date="2022-01" db="EMBL/GenBank/DDBJ databases">
        <title>Collection of gut derived symbiotic bacterial strains cultured from healthy donors.</title>
        <authorList>
            <person name="Lin H."/>
            <person name="Kohout C."/>
            <person name="Waligurski E."/>
            <person name="Pamer E.G."/>
        </authorList>
    </citation>
    <scope>NUCLEOTIDE SEQUENCE</scope>
    <source>
        <strain evidence="15">DFI.7.46</strain>
    </source>
</reference>
<dbReference type="Gene3D" id="3.40.50.20">
    <property type="match status" value="1"/>
</dbReference>
<dbReference type="InterPro" id="IPR016185">
    <property type="entry name" value="PreATP-grasp_dom_sf"/>
</dbReference>
<dbReference type="SUPFAM" id="SSF51246">
    <property type="entry name" value="Rudiment single hybrid motif"/>
    <property type="match status" value="1"/>
</dbReference>
<evidence type="ECO:0000256" key="12">
    <source>
        <dbReference type="HAMAP-Rule" id="MF_00138"/>
    </source>
</evidence>
<feature type="domain" description="ATP-grasp" evidence="14">
    <location>
        <begin position="89"/>
        <end position="295"/>
    </location>
</feature>
<sequence>MAKILIVGNGGRENAIKRALGAHEIAQTTSLDMQEILCTAQEFAADLTIVGSEDLLVAGIGDLFSQAGMKLFGPGKAAARLEGSKAYAKDFMHKYGVKTARYQTFSDYETAIAGLVDFNLPVVVKASGLAAGKGVIICKTADEARDAIAQIMVEERFGKAGEQVILEEYLVGKEASILSLANEQGIFPLVSAKDHKKIGEGETGPNTGGMGTFAPNPFYTAQRQAEFERDILAPTLKGIQAEGLEFAGCIFFGLMLTDNGTYLLEYNMRFGDPETQVVLPLVEGDFYQLLVACMERRLEPTDIRIRDQKAICLVLASEGYPGSYEKGKEITGLEGVDYLEAGVRHENGKAYTNGGRVLNLVARADTLEAARQVVYENAQKVDFAGKTYRKDIGADAI</sequence>
<dbReference type="AlphaFoldDB" id="A0AAJ1EV61"/>
<protein>
    <recommendedName>
        <fullName evidence="4 12">Phosphoribosylamine--glycine ligase</fullName>
        <ecNumber evidence="4 12">6.3.4.13</ecNumber>
    </recommendedName>
    <alternativeName>
        <fullName evidence="12">GARS</fullName>
    </alternativeName>
    <alternativeName>
        <fullName evidence="10 12">Glycinamide ribonucleotide synthetase</fullName>
    </alternativeName>
    <alternativeName>
        <fullName evidence="11 12">Phosphoribosylglycinamide synthetase</fullName>
    </alternativeName>
</protein>
<comment type="catalytic activity">
    <reaction evidence="12">
        <text>5-phospho-beta-D-ribosylamine + glycine + ATP = N(1)-(5-phospho-beta-D-ribosyl)glycinamide + ADP + phosphate + H(+)</text>
        <dbReference type="Rhea" id="RHEA:17453"/>
        <dbReference type="ChEBI" id="CHEBI:15378"/>
        <dbReference type="ChEBI" id="CHEBI:30616"/>
        <dbReference type="ChEBI" id="CHEBI:43474"/>
        <dbReference type="ChEBI" id="CHEBI:57305"/>
        <dbReference type="ChEBI" id="CHEBI:58681"/>
        <dbReference type="ChEBI" id="CHEBI:143788"/>
        <dbReference type="ChEBI" id="CHEBI:456216"/>
        <dbReference type="EC" id="6.3.4.13"/>
    </reaction>
</comment>
<dbReference type="Pfam" id="PF02844">
    <property type="entry name" value="GARS_N"/>
    <property type="match status" value="1"/>
</dbReference>
<dbReference type="Proteomes" id="UP001200537">
    <property type="component" value="Unassembled WGS sequence"/>
</dbReference>
<comment type="caution">
    <text evidence="15">The sequence shown here is derived from an EMBL/GenBank/DDBJ whole genome shotgun (WGS) entry which is preliminary data.</text>
</comment>
<dbReference type="NCBIfam" id="TIGR00877">
    <property type="entry name" value="purD"/>
    <property type="match status" value="1"/>
</dbReference>
<evidence type="ECO:0000259" key="14">
    <source>
        <dbReference type="PROSITE" id="PS50975"/>
    </source>
</evidence>
<accession>A0AAJ1EV61</accession>
<evidence type="ECO:0000256" key="10">
    <source>
        <dbReference type="ARBA" id="ARBA00042242"/>
    </source>
</evidence>
<dbReference type="GO" id="GO:0004637">
    <property type="term" value="F:phosphoribosylamine-glycine ligase activity"/>
    <property type="evidence" value="ECO:0007669"/>
    <property type="project" value="UniProtKB-UniRule"/>
</dbReference>
<dbReference type="HAMAP" id="MF_00138">
    <property type="entry name" value="GARS"/>
    <property type="match status" value="1"/>
</dbReference>
<dbReference type="EC" id="6.3.4.13" evidence="4 12"/>
<evidence type="ECO:0000256" key="9">
    <source>
        <dbReference type="ARBA" id="ARBA00038345"/>
    </source>
</evidence>
<evidence type="ECO:0000256" key="7">
    <source>
        <dbReference type="ARBA" id="ARBA00022755"/>
    </source>
</evidence>
<keyword evidence="8 13" id="KW-0067">ATP-binding</keyword>
<dbReference type="GO" id="GO:0005524">
    <property type="term" value="F:ATP binding"/>
    <property type="evidence" value="ECO:0007669"/>
    <property type="project" value="UniProtKB-UniRule"/>
</dbReference>
<dbReference type="GO" id="GO:0006189">
    <property type="term" value="P:'de novo' IMP biosynthetic process"/>
    <property type="evidence" value="ECO:0007669"/>
    <property type="project" value="UniProtKB-UniRule"/>
</dbReference>
<organism evidence="15 16">
    <name type="scientific">Varibaculum cambriense</name>
    <dbReference type="NCBI Taxonomy" id="184870"/>
    <lineage>
        <taxon>Bacteria</taxon>
        <taxon>Bacillati</taxon>
        <taxon>Actinomycetota</taxon>
        <taxon>Actinomycetes</taxon>
        <taxon>Actinomycetales</taxon>
        <taxon>Actinomycetaceae</taxon>
        <taxon>Varibaculum</taxon>
    </lineage>
</organism>
<dbReference type="InterPro" id="IPR011761">
    <property type="entry name" value="ATP-grasp"/>
</dbReference>
<dbReference type="RefSeq" id="WP_238127894.1">
    <property type="nucleotide sequence ID" value="NZ_JAKNHJ010000006.1"/>
</dbReference>
<dbReference type="Gene3D" id="3.90.600.10">
    <property type="entry name" value="Phosphoribosylglycinamide synthetase, C-terminal domain"/>
    <property type="match status" value="1"/>
</dbReference>
<dbReference type="Gene3D" id="3.30.1490.20">
    <property type="entry name" value="ATP-grasp fold, A domain"/>
    <property type="match status" value="1"/>
</dbReference>
<dbReference type="InterPro" id="IPR020560">
    <property type="entry name" value="PRibGlycinamide_synth_C-dom"/>
</dbReference>
<comment type="pathway">
    <text evidence="3 12">Purine metabolism; IMP biosynthesis via de novo pathway; N(1)-(5-phospho-D-ribosyl)glycinamide from 5-phospho-alpha-D-ribose 1-diphosphate: step 2/2.</text>
</comment>
<dbReference type="Pfam" id="PF01071">
    <property type="entry name" value="GARS_A"/>
    <property type="match status" value="1"/>
</dbReference>
<dbReference type="EMBL" id="JAKNHJ010000006">
    <property type="protein sequence ID" value="MCG4617737.1"/>
    <property type="molecule type" value="Genomic_DNA"/>
</dbReference>
<keyword evidence="6 13" id="KW-0547">Nucleotide-binding</keyword>
<evidence type="ECO:0000256" key="1">
    <source>
        <dbReference type="ARBA" id="ARBA00001936"/>
    </source>
</evidence>
<dbReference type="PANTHER" id="PTHR43472">
    <property type="entry name" value="PHOSPHORIBOSYLAMINE--GLYCINE LIGASE"/>
    <property type="match status" value="1"/>
</dbReference>
<dbReference type="GO" id="GO:0009113">
    <property type="term" value="P:purine nucleobase biosynthetic process"/>
    <property type="evidence" value="ECO:0007669"/>
    <property type="project" value="InterPro"/>
</dbReference>
<dbReference type="InterPro" id="IPR000115">
    <property type="entry name" value="PRibGlycinamide_synth"/>
</dbReference>
<dbReference type="Pfam" id="PF02843">
    <property type="entry name" value="GARS_C"/>
    <property type="match status" value="1"/>
</dbReference>
<dbReference type="SUPFAM" id="SSF52440">
    <property type="entry name" value="PreATP-grasp domain"/>
    <property type="match status" value="1"/>
</dbReference>
<name>A0AAJ1EV61_9ACTO</name>
<evidence type="ECO:0000256" key="8">
    <source>
        <dbReference type="ARBA" id="ARBA00022840"/>
    </source>
</evidence>
<dbReference type="InterPro" id="IPR020559">
    <property type="entry name" value="PRibGlycinamide_synth_CS"/>
</dbReference>
<dbReference type="InterPro" id="IPR013815">
    <property type="entry name" value="ATP_grasp_subdomain_1"/>
</dbReference>
<keyword evidence="5 12" id="KW-0436">Ligase</keyword>
<dbReference type="PROSITE" id="PS50975">
    <property type="entry name" value="ATP_GRASP"/>
    <property type="match status" value="1"/>
</dbReference>
<keyword evidence="7 12" id="KW-0658">Purine biosynthesis</keyword>
<evidence type="ECO:0000313" key="16">
    <source>
        <dbReference type="Proteomes" id="UP001200537"/>
    </source>
</evidence>
<dbReference type="PROSITE" id="PS00184">
    <property type="entry name" value="GARS"/>
    <property type="match status" value="1"/>
</dbReference>
<evidence type="ECO:0000256" key="5">
    <source>
        <dbReference type="ARBA" id="ARBA00022598"/>
    </source>
</evidence>
<dbReference type="SMART" id="SM01210">
    <property type="entry name" value="GARS_C"/>
    <property type="match status" value="1"/>
</dbReference>
<dbReference type="Gene3D" id="3.30.470.20">
    <property type="entry name" value="ATP-grasp fold, B domain"/>
    <property type="match status" value="1"/>
</dbReference>
<evidence type="ECO:0000256" key="2">
    <source>
        <dbReference type="ARBA" id="ARBA00001946"/>
    </source>
</evidence>
<dbReference type="InterPro" id="IPR020561">
    <property type="entry name" value="PRibGlycinamid_synth_ATP-grasp"/>
</dbReference>
<dbReference type="InterPro" id="IPR020562">
    <property type="entry name" value="PRibGlycinamide_synth_N"/>
</dbReference>
<dbReference type="SUPFAM" id="SSF56059">
    <property type="entry name" value="Glutathione synthetase ATP-binding domain-like"/>
    <property type="match status" value="1"/>
</dbReference>
<comment type="cofactor">
    <cofactor evidence="1">
        <name>Mn(2+)</name>
        <dbReference type="ChEBI" id="CHEBI:29035"/>
    </cofactor>
</comment>
<gene>
    <name evidence="12 15" type="primary">purD</name>
    <name evidence="15" type="ORF">L0M99_04405</name>
</gene>
<dbReference type="GO" id="GO:0046872">
    <property type="term" value="F:metal ion binding"/>
    <property type="evidence" value="ECO:0007669"/>
    <property type="project" value="InterPro"/>
</dbReference>
<evidence type="ECO:0000256" key="4">
    <source>
        <dbReference type="ARBA" id="ARBA00013255"/>
    </source>
</evidence>
<comment type="similarity">
    <text evidence="9 12">Belongs to the GARS family.</text>
</comment>
<proteinExistence type="inferred from homology"/>
<evidence type="ECO:0000256" key="13">
    <source>
        <dbReference type="PROSITE-ProRule" id="PRU00409"/>
    </source>
</evidence>
<evidence type="ECO:0000256" key="11">
    <source>
        <dbReference type="ARBA" id="ARBA00042864"/>
    </source>
</evidence>
<evidence type="ECO:0000313" key="15">
    <source>
        <dbReference type="EMBL" id="MCG4617737.1"/>
    </source>
</evidence>
<comment type="cofactor">
    <cofactor evidence="2">
        <name>Mg(2+)</name>
        <dbReference type="ChEBI" id="CHEBI:18420"/>
    </cofactor>
</comment>
<evidence type="ECO:0000256" key="6">
    <source>
        <dbReference type="ARBA" id="ARBA00022741"/>
    </source>
</evidence>
<dbReference type="PANTHER" id="PTHR43472:SF1">
    <property type="entry name" value="PHOSPHORIBOSYLAMINE--GLYCINE LIGASE, CHLOROPLASTIC"/>
    <property type="match status" value="1"/>
</dbReference>
<dbReference type="InterPro" id="IPR037123">
    <property type="entry name" value="PRibGlycinamide_synth_C_sf"/>
</dbReference>